<dbReference type="RefSeq" id="WP_006062306.1">
    <property type="nucleotide sequence ID" value="NZ_KB290824.1"/>
</dbReference>
<dbReference type="PANTHER" id="PTHR33542">
    <property type="entry name" value="SIROHYDROCHLORIN FERROCHELATASE, CHLOROPLASTIC"/>
    <property type="match status" value="1"/>
</dbReference>
<dbReference type="Pfam" id="PF01903">
    <property type="entry name" value="CbiX"/>
    <property type="match status" value="1"/>
</dbReference>
<protein>
    <submittedName>
        <fullName evidence="3">Sirohydrochlorin cobaltochelatase</fullName>
    </submittedName>
</protein>
<dbReference type="GO" id="GO:0046872">
    <property type="term" value="F:metal ion binding"/>
    <property type="evidence" value="ECO:0007669"/>
    <property type="project" value="UniProtKB-KW"/>
</dbReference>
<evidence type="ECO:0000256" key="1">
    <source>
        <dbReference type="ARBA" id="ARBA00022723"/>
    </source>
</evidence>
<reference evidence="3 4" key="1">
    <citation type="submission" date="2012-05" db="EMBL/GenBank/DDBJ databases">
        <authorList>
            <person name="Weinstock G."/>
            <person name="Sodergren E."/>
            <person name="Lobos E.A."/>
            <person name="Fulton L."/>
            <person name="Fulton R."/>
            <person name="Courtney L."/>
            <person name="Fronick C."/>
            <person name="O'Laughlin M."/>
            <person name="Godfrey J."/>
            <person name="Wilson R.M."/>
            <person name="Miner T."/>
            <person name="Farmer C."/>
            <person name="Delehaunty K."/>
            <person name="Cordes M."/>
            <person name="Minx P."/>
            <person name="Tomlinson C."/>
            <person name="Chen J."/>
            <person name="Wollam A."/>
            <person name="Pepin K.H."/>
            <person name="Bhonagiri V."/>
            <person name="Zhang X."/>
            <person name="Suruliraj S."/>
            <person name="Warren W."/>
            <person name="Mitreva M."/>
            <person name="Mardis E.R."/>
            <person name="Wilson R.K."/>
        </authorList>
    </citation>
    <scope>NUCLEOTIDE SEQUENCE [LARGE SCALE GENOMIC DNA]</scope>
    <source>
        <strain evidence="3 4">F0235</strain>
    </source>
</reference>
<dbReference type="GO" id="GO:0016829">
    <property type="term" value="F:lyase activity"/>
    <property type="evidence" value="ECO:0007669"/>
    <property type="project" value="UniProtKB-KW"/>
</dbReference>
<dbReference type="AlphaFoldDB" id="L1MA63"/>
<dbReference type="eggNOG" id="COG2138">
    <property type="taxonomic scope" value="Bacteria"/>
</dbReference>
<sequence>MVALITLGHGSRHGDAPRGVDTLAAAAGDLLGVPAHAAYLDLNEPLLIDAARALAATHNHAVVVPLLFTRAYHSRVDVPSAVAEAHAASGLNLTLAHGLGVGQDMAQLLAWRVHREAPTDADIALYSVGTSCDDANRSVANLADDVAELTGRRVWAVAATRGITIGDVAAQSNKLHILPLFVTAGLLLDKVDIRAPHVTVSPPLGRDLAGIVAARYRDCVPVPA</sequence>
<dbReference type="Gene3D" id="3.40.50.1400">
    <property type="match status" value="1"/>
</dbReference>
<dbReference type="STRING" id="1035195.HMPREF9997_02502"/>
<dbReference type="HOGENOM" id="CLU_056929_4_0_11"/>
<accession>L1MA63</accession>
<dbReference type="SUPFAM" id="SSF53800">
    <property type="entry name" value="Chelatase"/>
    <property type="match status" value="1"/>
</dbReference>
<comment type="caution">
    <text evidence="3">The sequence shown here is derived from an EMBL/GenBank/DDBJ whole genome shotgun (WGS) entry which is preliminary data.</text>
</comment>
<proteinExistence type="predicted"/>
<dbReference type="PATRIC" id="fig|1035195.3.peg.2236"/>
<gene>
    <name evidence="3" type="ORF">HMPREF9997_02502</name>
</gene>
<organism evidence="3 4">
    <name type="scientific">Corynebacterium durum F0235</name>
    <dbReference type="NCBI Taxonomy" id="1035195"/>
    <lineage>
        <taxon>Bacteria</taxon>
        <taxon>Bacillati</taxon>
        <taxon>Actinomycetota</taxon>
        <taxon>Actinomycetes</taxon>
        <taxon>Mycobacteriales</taxon>
        <taxon>Corynebacteriaceae</taxon>
        <taxon>Corynebacterium</taxon>
    </lineage>
</organism>
<name>L1MA63_9CORY</name>
<evidence type="ECO:0000313" key="4">
    <source>
        <dbReference type="Proteomes" id="UP000010445"/>
    </source>
</evidence>
<keyword evidence="1" id="KW-0479">Metal-binding</keyword>
<dbReference type="CDD" id="cd03416">
    <property type="entry name" value="CbiX_SirB_N"/>
    <property type="match status" value="1"/>
</dbReference>
<dbReference type="PANTHER" id="PTHR33542:SF3">
    <property type="entry name" value="SIROHYDROCHLORIN FERROCHELATASE, CHLOROPLASTIC"/>
    <property type="match status" value="1"/>
</dbReference>
<dbReference type="OrthoDB" id="482456at2"/>
<evidence type="ECO:0000256" key="2">
    <source>
        <dbReference type="ARBA" id="ARBA00023239"/>
    </source>
</evidence>
<dbReference type="Proteomes" id="UP000010445">
    <property type="component" value="Unassembled WGS sequence"/>
</dbReference>
<keyword evidence="2" id="KW-0456">Lyase</keyword>
<dbReference type="InterPro" id="IPR050963">
    <property type="entry name" value="Sirohydro_Cobaltochel/CbiX"/>
</dbReference>
<dbReference type="InterPro" id="IPR002762">
    <property type="entry name" value="CbiX-like"/>
</dbReference>
<evidence type="ECO:0000313" key="3">
    <source>
        <dbReference type="EMBL" id="EKX88138.1"/>
    </source>
</evidence>
<dbReference type="EMBL" id="AMEM01000040">
    <property type="protein sequence ID" value="EKX88138.1"/>
    <property type="molecule type" value="Genomic_DNA"/>
</dbReference>
<keyword evidence="4" id="KW-1185">Reference proteome</keyword>